<evidence type="ECO:0000313" key="11">
    <source>
        <dbReference type="EMBL" id="WEL38397.1"/>
    </source>
</evidence>
<feature type="transmembrane region" description="Helical" evidence="9">
    <location>
        <begin position="7"/>
        <end position="28"/>
    </location>
</feature>
<dbReference type="PANTHER" id="PTHR10778:SF10">
    <property type="entry name" value="SOLUTE CARRIER FAMILY 35 MEMBER B1"/>
    <property type="match status" value="1"/>
</dbReference>
<evidence type="ECO:0000313" key="13">
    <source>
        <dbReference type="Proteomes" id="UP001217963"/>
    </source>
</evidence>
<evidence type="ECO:0000256" key="8">
    <source>
        <dbReference type="ARBA" id="ARBA00041103"/>
    </source>
</evidence>
<dbReference type="Proteomes" id="UP001059546">
    <property type="component" value="Chromosome IV"/>
</dbReference>
<organism evidence="10 12">
    <name type="scientific">Encephalitozoon hellem</name>
    <name type="common">Microsporidian parasite</name>
    <dbReference type="NCBI Taxonomy" id="27973"/>
    <lineage>
        <taxon>Eukaryota</taxon>
        <taxon>Fungi</taxon>
        <taxon>Fungi incertae sedis</taxon>
        <taxon>Microsporidia</taxon>
        <taxon>Unikaryonidae</taxon>
        <taxon>Encephalitozoon</taxon>
    </lineage>
</organism>
<keyword evidence="13" id="KW-1185">Reference proteome</keyword>
<evidence type="ECO:0000256" key="1">
    <source>
        <dbReference type="ARBA" id="ARBA00004477"/>
    </source>
</evidence>
<dbReference type="InterPro" id="IPR013657">
    <property type="entry name" value="SCL35B1-4/HUT1"/>
</dbReference>
<keyword evidence="3" id="KW-0762">Sugar transport</keyword>
<dbReference type="GO" id="GO:0005459">
    <property type="term" value="F:UDP-galactose transmembrane transporter activity"/>
    <property type="evidence" value="ECO:0007669"/>
    <property type="project" value="TreeGrafter"/>
</dbReference>
<evidence type="ECO:0000313" key="12">
    <source>
        <dbReference type="Proteomes" id="UP001059546"/>
    </source>
</evidence>
<dbReference type="GO" id="GO:0005789">
    <property type="term" value="C:endoplasmic reticulum membrane"/>
    <property type="evidence" value="ECO:0007669"/>
    <property type="project" value="UniProtKB-SubCell"/>
</dbReference>
<keyword evidence="7 9" id="KW-0472">Membrane</keyword>
<dbReference type="GO" id="GO:0000139">
    <property type="term" value="C:Golgi membrane"/>
    <property type="evidence" value="ECO:0007669"/>
    <property type="project" value="TreeGrafter"/>
</dbReference>
<gene>
    <name evidence="10" type="ORF">GPU96_04g06720</name>
    <name evidence="11" type="ORF">PFJ87_04g00700</name>
</gene>
<evidence type="ECO:0000256" key="3">
    <source>
        <dbReference type="ARBA" id="ARBA00022597"/>
    </source>
</evidence>
<dbReference type="Pfam" id="PF08449">
    <property type="entry name" value="UAA"/>
    <property type="match status" value="1"/>
</dbReference>
<evidence type="ECO:0000313" key="10">
    <source>
        <dbReference type="EMBL" id="UTX42940.1"/>
    </source>
</evidence>
<accession>A0A9Q9FB90</accession>
<evidence type="ECO:0000256" key="7">
    <source>
        <dbReference type="ARBA" id="ARBA00023136"/>
    </source>
</evidence>
<keyword evidence="2" id="KW-0813">Transport</keyword>
<proteinExistence type="predicted"/>
<dbReference type="OrthoDB" id="1601at2759"/>
<comment type="subcellular location">
    <subcellularLocation>
        <location evidence="1">Endoplasmic reticulum membrane</location>
        <topology evidence="1">Multi-pass membrane protein</topology>
    </subcellularLocation>
</comment>
<reference evidence="11 13" key="2">
    <citation type="submission" date="2023-02" db="EMBL/GenBank/DDBJ databases">
        <title>Encephalitozoon hellem ATCC 50451 complete genome.</title>
        <authorList>
            <person name="Mascarenhas dos Santos A.C."/>
            <person name="Julian A.T."/>
            <person name="Pombert J.-F."/>
        </authorList>
    </citation>
    <scope>NUCLEOTIDE SEQUENCE [LARGE SCALE GENOMIC DNA]</scope>
    <source>
        <strain evidence="11 13">ATCC 50451</strain>
    </source>
</reference>
<sequence>MGTLNKHISLALHVVGIYAFFLVFGVYGEKLTTTTYSGRKYESALFPLILQSLGGIVVGRIMMCLSKETEKVHSRRVLLHYACLASLSLTSSQLGYISLRYLSYPTLIIAKSCKLLPIALMNFLIYRRTLSCRKYLSLGLISLSVLSFSFFDKRSTSTSGFSIIGILILVTSLLADGIINSGQDHLFRTFKISSFQMMYYTNLFRFLISFTIILLTDNLKYSIGFIKSTPEVVPDLFLYSTFNILGQIVIYSMVRSHGSITLTTVNLTRKMFSIFLSLIVFGHKIEKVQALSILGVLGSIALEMADSKSRGEAKKEKGV</sequence>
<name>A0A9Q9FB90_ENCHE</name>
<dbReference type="GO" id="GO:0005460">
    <property type="term" value="F:UDP-glucose transmembrane transporter activity"/>
    <property type="evidence" value="ECO:0007669"/>
    <property type="project" value="TreeGrafter"/>
</dbReference>
<keyword evidence="5" id="KW-0256">Endoplasmic reticulum</keyword>
<dbReference type="AlphaFoldDB" id="A0A9Q9FB90"/>
<keyword evidence="4 9" id="KW-0812">Transmembrane</keyword>
<dbReference type="Proteomes" id="UP001217963">
    <property type="component" value="Chromosome IV"/>
</dbReference>
<evidence type="ECO:0000256" key="2">
    <source>
        <dbReference type="ARBA" id="ARBA00022448"/>
    </source>
</evidence>
<dbReference type="PANTHER" id="PTHR10778">
    <property type="entry name" value="SOLUTE CARRIER FAMILY 35 MEMBER B"/>
    <property type="match status" value="1"/>
</dbReference>
<evidence type="ECO:0000256" key="9">
    <source>
        <dbReference type="SAM" id="Phobius"/>
    </source>
</evidence>
<evidence type="ECO:0000256" key="5">
    <source>
        <dbReference type="ARBA" id="ARBA00022824"/>
    </source>
</evidence>
<evidence type="ECO:0000256" key="6">
    <source>
        <dbReference type="ARBA" id="ARBA00022989"/>
    </source>
</evidence>
<feature type="transmembrane region" description="Helical" evidence="9">
    <location>
        <begin position="48"/>
        <end position="65"/>
    </location>
</feature>
<keyword evidence="6 9" id="KW-1133">Transmembrane helix</keyword>
<evidence type="ECO:0000256" key="4">
    <source>
        <dbReference type="ARBA" id="ARBA00022692"/>
    </source>
</evidence>
<feature type="transmembrane region" description="Helical" evidence="9">
    <location>
        <begin position="77"/>
        <end position="96"/>
    </location>
</feature>
<protein>
    <recommendedName>
        <fullName evidence="8">UDP-galactose transporter homolog 1</fullName>
    </recommendedName>
</protein>
<feature type="transmembrane region" description="Helical" evidence="9">
    <location>
        <begin position="102"/>
        <end position="123"/>
    </location>
</feature>
<feature type="transmembrane region" description="Helical" evidence="9">
    <location>
        <begin position="199"/>
        <end position="216"/>
    </location>
</feature>
<feature type="transmembrane region" description="Helical" evidence="9">
    <location>
        <begin position="157"/>
        <end position="179"/>
    </location>
</feature>
<dbReference type="EMBL" id="CP075150">
    <property type="protein sequence ID" value="UTX42940.1"/>
    <property type="molecule type" value="Genomic_DNA"/>
</dbReference>
<dbReference type="EMBL" id="CP119065">
    <property type="protein sequence ID" value="WEL38397.1"/>
    <property type="molecule type" value="Genomic_DNA"/>
</dbReference>
<reference evidence="10" key="1">
    <citation type="submission" date="2021-05" db="EMBL/GenBank/DDBJ databases">
        <title>Encephalitozoon hellem ATCC 50604 Complete Genome.</title>
        <authorList>
            <person name="Mascarenhas dos Santos A.C."/>
            <person name="Julian A.T."/>
            <person name="Pombert J.-F."/>
        </authorList>
    </citation>
    <scope>NUCLEOTIDE SEQUENCE</scope>
    <source>
        <strain evidence="10">ATCC 50604</strain>
    </source>
</reference>